<gene>
    <name evidence="5" type="ORF">A2919_00830</name>
</gene>
<evidence type="ECO:0000256" key="2">
    <source>
        <dbReference type="ARBA" id="ARBA00022980"/>
    </source>
</evidence>
<dbReference type="FunFam" id="1.10.1900.20:FF:000001">
    <property type="entry name" value="50S ribosomal protein L20"/>
    <property type="match status" value="1"/>
</dbReference>
<dbReference type="GO" id="GO:0006412">
    <property type="term" value="P:translation"/>
    <property type="evidence" value="ECO:0007669"/>
    <property type="project" value="InterPro"/>
</dbReference>
<evidence type="ECO:0000256" key="1">
    <source>
        <dbReference type="ARBA" id="ARBA00007698"/>
    </source>
</evidence>
<evidence type="ECO:0000256" key="3">
    <source>
        <dbReference type="ARBA" id="ARBA00023274"/>
    </source>
</evidence>
<dbReference type="GO" id="GO:0005840">
    <property type="term" value="C:ribosome"/>
    <property type="evidence" value="ECO:0007669"/>
    <property type="project" value="UniProtKB-KW"/>
</dbReference>
<dbReference type="Gene3D" id="6.10.160.10">
    <property type="match status" value="1"/>
</dbReference>
<reference evidence="5 6" key="1">
    <citation type="journal article" date="2016" name="Nat. Commun.">
        <title>Thousands of microbial genomes shed light on interconnected biogeochemical processes in an aquifer system.</title>
        <authorList>
            <person name="Anantharaman K."/>
            <person name="Brown C.T."/>
            <person name="Hug L.A."/>
            <person name="Sharon I."/>
            <person name="Castelle C.J."/>
            <person name="Probst A.J."/>
            <person name="Thomas B.C."/>
            <person name="Singh A."/>
            <person name="Wilkins M.J."/>
            <person name="Karaoz U."/>
            <person name="Brodie E.L."/>
            <person name="Williams K.H."/>
            <person name="Hubbard S.S."/>
            <person name="Banfield J.F."/>
        </authorList>
    </citation>
    <scope>NUCLEOTIDE SEQUENCE [LARGE SCALE GENOMIC DNA]</scope>
</reference>
<comment type="similarity">
    <text evidence="1 4">Belongs to the bacterial ribosomal protein bL20 family.</text>
</comment>
<sequence>RGKLRTQKRRKVLEHTKGFKWRRKNVFKIAKDAMRHAMANSFVGRKQKKRNMRQLWQIKINAAARKNGTTYSKFMHGLKQQSIELDRKVLADIAENEPEVFGKIVEKVK</sequence>
<evidence type="ECO:0000313" key="6">
    <source>
        <dbReference type="Proteomes" id="UP000178835"/>
    </source>
</evidence>
<evidence type="ECO:0000313" key="5">
    <source>
        <dbReference type="EMBL" id="OGZ61038.1"/>
    </source>
</evidence>
<dbReference type="SUPFAM" id="SSF74731">
    <property type="entry name" value="Ribosomal protein L20"/>
    <property type="match status" value="1"/>
</dbReference>
<dbReference type="GO" id="GO:1990904">
    <property type="term" value="C:ribonucleoprotein complex"/>
    <property type="evidence" value="ECO:0007669"/>
    <property type="project" value="UniProtKB-KW"/>
</dbReference>
<dbReference type="Pfam" id="PF00453">
    <property type="entry name" value="Ribosomal_L20"/>
    <property type="match status" value="1"/>
</dbReference>
<dbReference type="EMBL" id="MHOH01000009">
    <property type="protein sequence ID" value="OGZ61038.1"/>
    <property type="molecule type" value="Genomic_DNA"/>
</dbReference>
<dbReference type="NCBIfam" id="TIGR01032">
    <property type="entry name" value="rplT_bact"/>
    <property type="match status" value="1"/>
</dbReference>
<evidence type="ECO:0000256" key="4">
    <source>
        <dbReference type="RuleBase" id="RU000560"/>
    </source>
</evidence>
<keyword evidence="2 4" id="KW-0689">Ribosomal protein</keyword>
<protein>
    <recommendedName>
        <fullName evidence="4">50S ribosomal protein L20</fullName>
    </recommendedName>
</protein>
<keyword evidence="4" id="KW-0699">rRNA-binding</keyword>
<dbReference type="GO" id="GO:0003735">
    <property type="term" value="F:structural constituent of ribosome"/>
    <property type="evidence" value="ECO:0007669"/>
    <property type="project" value="InterPro"/>
</dbReference>
<keyword evidence="3 4" id="KW-0687">Ribonucleoprotein</keyword>
<keyword evidence="4" id="KW-0694">RNA-binding</keyword>
<dbReference type="Proteomes" id="UP000178835">
    <property type="component" value="Unassembled WGS sequence"/>
</dbReference>
<dbReference type="CDD" id="cd07026">
    <property type="entry name" value="Ribosomal_L20"/>
    <property type="match status" value="1"/>
</dbReference>
<feature type="non-terminal residue" evidence="5">
    <location>
        <position position="1"/>
    </location>
</feature>
<dbReference type="InterPro" id="IPR005813">
    <property type="entry name" value="Ribosomal_bL20"/>
</dbReference>
<dbReference type="PRINTS" id="PR00062">
    <property type="entry name" value="RIBOSOMALL20"/>
</dbReference>
<comment type="caution">
    <text evidence="5">The sequence shown here is derived from an EMBL/GenBank/DDBJ whole genome shotgun (WGS) entry which is preliminary data.</text>
</comment>
<dbReference type="InterPro" id="IPR035566">
    <property type="entry name" value="Ribosomal_protein_bL20_C"/>
</dbReference>
<name>A0A1G2HGN5_9BACT</name>
<comment type="function">
    <text evidence="4">Binds directly to 23S ribosomal RNA and is necessary for the in vitro assembly process of the 50S ribosomal subunit. It is not involved in the protein synthesizing functions of that subunit.</text>
</comment>
<dbReference type="AlphaFoldDB" id="A0A1G2HGN5"/>
<proteinExistence type="inferred from homology"/>
<dbReference type="Gene3D" id="1.10.1900.20">
    <property type="entry name" value="Ribosomal protein L20"/>
    <property type="match status" value="1"/>
</dbReference>
<organism evidence="5 6">
    <name type="scientific">Candidatus Spechtbacteria bacterium RIFCSPLOWO2_01_FULL_43_12</name>
    <dbReference type="NCBI Taxonomy" id="1802162"/>
    <lineage>
        <taxon>Bacteria</taxon>
        <taxon>Candidatus Spechtiibacteriota</taxon>
    </lineage>
</organism>
<dbReference type="GO" id="GO:0019843">
    <property type="term" value="F:rRNA binding"/>
    <property type="evidence" value="ECO:0007669"/>
    <property type="project" value="UniProtKB-KW"/>
</dbReference>
<accession>A0A1G2HGN5</accession>
<dbReference type="PANTHER" id="PTHR10986">
    <property type="entry name" value="39S RIBOSOMAL PROTEIN L20"/>
    <property type="match status" value="1"/>
</dbReference>